<gene>
    <name evidence="3" type="ORF">QBC38DRAFT_119994</name>
</gene>
<sequence>MPLRRFLNNLNQEFQNAAQGLGLSGGGLAYNNYGYGQPPHPNGYGQPVPPGYGQPPMNYGQLPVHYAQPVPPPNPYGQQAPPPPPGYNYQLPPNNASPLSPQIPPFNYQQPPARPGSMTNIINNHVNNFTQQLSSAYQLPSAPSTPIPCPRITPSTHYNDYFTLPQYHQFLVCPTCFNSQVRPTPFASQFIPANLVQGYPVRCCLSKFWVKVAGACLLSSPQNYALEIFPRVAGVVSSDGPCPNSDAGQQQQPLQQRKWFILENNKFCGDCAVHMEVIWHELKGTWKEVIGQGACGLVTTERYDDKSTMETLKHLLSGGVSGFISYLRENTPVQEGQCPRNRLSRFKCHVLASIQEFTVCESCYNEVIKQGNNNSMLAGQVSGVAQVVPGGFTCQLYSGRMRQVWLEVCQRNDVEMLRVKATERKIKERETEIKKMQLKQKAEQLRIQAATQEHLAANAMRVSANEASNNIMLAGVGVAYRVDVNTVAVPSGVVCLKADFSETTRLNNKAARLKVEAAGLEDQIRGVEEEWRRYWE</sequence>
<keyword evidence="4" id="KW-1185">Reference proteome</keyword>
<evidence type="ECO:0000313" key="4">
    <source>
        <dbReference type="Proteomes" id="UP001301958"/>
    </source>
</evidence>
<reference evidence="3" key="1">
    <citation type="journal article" date="2023" name="Mol. Phylogenet. Evol.">
        <title>Genome-scale phylogeny and comparative genomics of the fungal order Sordariales.</title>
        <authorList>
            <person name="Hensen N."/>
            <person name="Bonometti L."/>
            <person name="Westerberg I."/>
            <person name="Brannstrom I.O."/>
            <person name="Guillou S."/>
            <person name="Cros-Aarteil S."/>
            <person name="Calhoun S."/>
            <person name="Haridas S."/>
            <person name="Kuo A."/>
            <person name="Mondo S."/>
            <person name="Pangilinan J."/>
            <person name="Riley R."/>
            <person name="LaButti K."/>
            <person name="Andreopoulos B."/>
            <person name="Lipzen A."/>
            <person name="Chen C."/>
            <person name="Yan M."/>
            <person name="Daum C."/>
            <person name="Ng V."/>
            <person name="Clum A."/>
            <person name="Steindorff A."/>
            <person name="Ohm R.A."/>
            <person name="Martin F."/>
            <person name="Silar P."/>
            <person name="Natvig D.O."/>
            <person name="Lalanne C."/>
            <person name="Gautier V."/>
            <person name="Ament-Velasquez S.L."/>
            <person name="Kruys A."/>
            <person name="Hutchinson M.I."/>
            <person name="Powell A.J."/>
            <person name="Barry K."/>
            <person name="Miller A.N."/>
            <person name="Grigoriev I.V."/>
            <person name="Debuchy R."/>
            <person name="Gladieux P."/>
            <person name="Hiltunen Thoren M."/>
            <person name="Johannesson H."/>
        </authorList>
    </citation>
    <scope>NUCLEOTIDE SEQUENCE</scope>
    <source>
        <strain evidence="3">CBS 990.96</strain>
    </source>
</reference>
<organism evidence="3 4">
    <name type="scientific">Podospora fimiseda</name>
    <dbReference type="NCBI Taxonomy" id="252190"/>
    <lineage>
        <taxon>Eukaryota</taxon>
        <taxon>Fungi</taxon>
        <taxon>Dikarya</taxon>
        <taxon>Ascomycota</taxon>
        <taxon>Pezizomycotina</taxon>
        <taxon>Sordariomycetes</taxon>
        <taxon>Sordariomycetidae</taxon>
        <taxon>Sordariales</taxon>
        <taxon>Podosporaceae</taxon>
        <taxon>Podospora</taxon>
    </lineage>
</organism>
<proteinExistence type="predicted"/>
<accession>A0AAN7GXP6</accession>
<dbReference type="Proteomes" id="UP001301958">
    <property type="component" value="Unassembled WGS sequence"/>
</dbReference>
<evidence type="ECO:0000313" key="3">
    <source>
        <dbReference type="EMBL" id="KAK4229261.1"/>
    </source>
</evidence>
<feature type="compositionally biased region" description="Pro residues" evidence="2">
    <location>
        <begin position="69"/>
        <end position="86"/>
    </location>
</feature>
<protein>
    <submittedName>
        <fullName evidence="3">Uncharacterized protein</fullName>
    </submittedName>
</protein>
<dbReference type="AlphaFoldDB" id="A0AAN7GXP6"/>
<evidence type="ECO:0000256" key="1">
    <source>
        <dbReference type="SAM" id="Coils"/>
    </source>
</evidence>
<name>A0AAN7GXP6_9PEZI</name>
<keyword evidence="1" id="KW-0175">Coiled coil</keyword>
<dbReference type="EMBL" id="MU865310">
    <property type="protein sequence ID" value="KAK4229261.1"/>
    <property type="molecule type" value="Genomic_DNA"/>
</dbReference>
<evidence type="ECO:0000256" key="2">
    <source>
        <dbReference type="SAM" id="MobiDB-lite"/>
    </source>
</evidence>
<feature type="coiled-coil region" evidence="1">
    <location>
        <begin position="503"/>
        <end position="530"/>
    </location>
</feature>
<comment type="caution">
    <text evidence="3">The sequence shown here is derived from an EMBL/GenBank/DDBJ whole genome shotgun (WGS) entry which is preliminary data.</text>
</comment>
<feature type="coiled-coil region" evidence="1">
    <location>
        <begin position="419"/>
        <end position="455"/>
    </location>
</feature>
<reference evidence="3" key="2">
    <citation type="submission" date="2023-05" db="EMBL/GenBank/DDBJ databases">
        <authorList>
            <consortium name="Lawrence Berkeley National Laboratory"/>
            <person name="Steindorff A."/>
            <person name="Hensen N."/>
            <person name="Bonometti L."/>
            <person name="Westerberg I."/>
            <person name="Brannstrom I.O."/>
            <person name="Guillou S."/>
            <person name="Cros-Aarteil S."/>
            <person name="Calhoun S."/>
            <person name="Haridas S."/>
            <person name="Kuo A."/>
            <person name="Mondo S."/>
            <person name="Pangilinan J."/>
            <person name="Riley R."/>
            <person name="Labutti K."/>
            <person name="Andreopoulos B."/>
            <person name="Lipzen A."/>
            <person name="Chen C."/>
            <person name="Yanf M."/>
            <person name="Daum C."/>
            <person name="Ng V."/>
            <person name="Clum A."/>
            <person name="Ohm R."/>
            <person name="Martin F."/>
            <person name="Silar P."/>
            <person name="Natvig D."/>
            <person name="Lalanne C."/>
            <person name="Gautier V."/>
            <person name="Ament-Velasquez S.L."/>
            <person name="Kruys A."/>
            <person name="Hutchinson M.I."/>
            <person name="Powell A.J."/>
            <person name="Barry K."/>
            <person name="Miller A.N."/>
            <person name="Grigoriev I.V."/>
            <person name="Debuchy R."/>
            <person name="Gladieux P."/>
            <person name="Thoren M.H."/>
            <person name="Johannesson H."/>
        </authorList>
    </citation>
    <scope>NUCLEOTIDE SEQUENCE</scope>
    <source>
        <strain evidence="3">CBS 990.96</strain>
    </source>
</reference>
<feature type="region of interest" description="Disordered" evidence="2">
    <location>
        <begin position="40"/>
        <end position="98"/>
    </location>
</feature>